<dbReference type="EMBL" id="LR130778">
    <property type="protein sequence ID" value="VDN48060.1"/>
    <property type="molecule type" value="Genomic_DNA"/>
</dbReference>
<dbReference type="InterPro" id="IPR036390">
    <property type="entry name" value="WH_DNA-bd_sf"/>
</dbReference>
<feature type="domain" description="HTH crp-type" evidence="5">
    <location>
        <begin position="152"/>
        <end position="220"/>
    </location>
</feature>
<dbReference type="RefSeq" id="WP_125137258.1">
    <property type="nucleotide sequence ID" value="NZ_LR130778.1"/>
</dbReference>
<dbReference type="Pfam" id="PF00027">
    <property type="entry name" value="cNMP_binding"/>
    <property type="match status" value="1"/>
</dbReference>
<keyword evidence="3" id="KW-0804">Transcription</keyword>
<dbReference type="Proteomes" id="UP000279029">
    <property type="component" value="Chromosome"/>
</dbReference>
<evidence type="ECO:0000259" key="5">
    <source>
        <dbReference type="PROSITE" id="PS51063"/>
    </source>
</evidence>
<keyword evidence="1" id="KW-0805">Transcription regulation</keyword>
<dbReference type="InterPro" id="IPR014710">
    <property type="entry name" value="RmlC-like_jellyroll"/>
</dbReference>
<dbReference type="InterPro" id="IPR050397">
    <property type="entry name" value="Env_Response_Regulators"/>
</dbReference>
<dbReference type="OrthoDB" id="3176638at2"/>
<dbReference type="InterPro" id="IPR000595">
    <property type="entry name" value="cNMP-bd_dom"/>
</dbReference>
<evidence type="ECO:0000313" key="6">
    <source>
        <dbReference type="EMBL" id="VDN48060.1"/>
    </source>
</evidence>
<dbReference type="PROSITE" id="PS51063">
    <property type="entry name" value="HTH_CRP_2"/>
    <property type="match status" value="1"/>
</dbReference>
<dbReference type="Pfam" id="PF13545">
    <property type="entry name" value="HTH_Crp_2"/>
    <property type="match status" value="1"/>
</dbReference>
<name>A0A3P7P3E9_9FIRM</name>
<dbReference type="GO" id="GO:0005829">
    <property type="term" value="C:cytosol"/>
    <property type="evidence" value="ECO:0007669"/>
    <property type="project" value="TreeGrafter"/>
</dbReference>
<dbReference type="InterPro" id="IPR018490">
    <property type="entry name" value="cNMP-bd_dom_sf"/>
</dbReference>
<dbReference type="GO" id="GO:0003677">
    <property type="term" value="F:DNA binding"/>
    <property type="evidence" value="ECO:0007669"/>
    <property type="project" value="UniProtKB-KW"/>
</dbReference>
<evidence type="ECO:0000256" key="3">
    <source>
        <dbReference type="ARBA" id="ARBA00023163"/>
    </source>
</evidence>
<protein>
    <submittedName>
        <fullName evidence="6">Crp/Fnr family transcriptional regulator</fullName>
    </submittedName>
</protein>
<feature type="domain" description="Cyclic nucleotide-binding" evidence="4">
    <location>
        <begin position="15"/>
        <end position="138"/>
    </location>
</feature>
<dbReference type="AlphaFoldDB" id="A0A3P7P3E9"/>
<evidence type="ECO:0000256" key="2">
    <source>
        <dbReference type="ARBA" id="ARBA00023125"/>
    </source>
</evidence>
<dbReference type="KEGG" id="cbar:PATL70BA_2172"/>
<dbReference type="CDD" id="cd00038">
    <property type="entry name" value="CAP_ED"/>
    <property type="match status" value="1"/>
</dbReference>
<dbReference type="SUPFAM" id="SSF46785">
    <property type="entry name" value="Winged helix' DNA-binding domain"/>
    <property type="match status" value="1"/>
</dbReference>
<dbReference type="PANTHER" id="PTHR24567">
    <property type="entry name" value="CRP FAMILY TRANSCRIPTIONAL REGULATORY PROTEIN"/>
    <property type="match status" value="1"/>
</dbReference>
<dbReference type="SMART" id="SM00100">
    <property type="entry name" value="cNMP"/>
    <property type="match status" value="1"/>
</dbReference>
<dbReference type="SMART" id="SM00419">
    <property type="entry name" value="HTH_CRP"/>
    <property type="match status" value="1"/>
</dbReference>
<dbReference type="PANTHER" id="PTHR24567:SF58">
    <property type="entry name" value="CYCLIC AMP-BINDING REGULATORY PROTEIN"/>
    <property type="match status" value="1"/>
</dbReference>
<dbReference type="PROSITE" id="PS50042">
    <property type="entry name" value="CNMP_BINDING_3"/>
    <property type="match status" value="1"/>
</dbReference>
<keyword evidence="2" id="KW-0238">DNA-binding</keyword>
<dbReference type="InterPro" id="IPR012318">
    <property type="entry name" value="HTH_CRP"/>
</dbReference>
<sequence length="229" mass="26329">MKKEEIIEVLSEVSLFRTMTADCILLNLNKMNYFLKTFDKNEVIAREGDDCNQIGIVLSGSLELRKEFPAGHYMTLTYLDRGHIFGEVIVFSNISKYPATIITTLKTEVLYIHREDIIQLMEGCESILKNFVSVISNKVVMLNKKTSILSFKTIEEKVASYILEEYKARQQMTFNIPLSRKELAGYLNVPRPSLSRTMGKMKTEGIIDFYQNTVKILDIQALEDCLFKI</sequence>
<gene>
    <name evidence="6" type="ORF">PATL70BA_2172</name>
</gene>
<dbReference type="GO" id="GO:0003700">
    <property type="term" value="F:DNA-binding transcription factor activity"/>
    <property type="evidence" value="ECO:0007669"/>
    <property type="project" value="TreeGrafter"/>
</dbReference>
<evidence type="ECO:0000313" key="7">
    <source>
        <dbReference type="Proteomes" id="UP000279029"/>
    </source>
</evidence>
<evidence type="ECO:0000259" key="4">
    <source>
        <dbReference type="PROSITE" id="PS50042"/>
    </source>
</evidence>
<reference evidence="6 7" key="1">
    <citation type="submission" date="2018-09" db="EMBL/GenBank/DDBJ databases">
        <authorList>
            <person name="Postec A."/>
        </authorList>
    </citation>
    <scope>NUCLEOTIDE SEQUENCE [LARGE SCALE GENOMIC DNA]</scope>
    <source>
        <strain evidence="6">70B-A</strain>
    </source>
</reference>
<keyword evidence="7" id="KW-1185">Reference proteome</keyword>
<organism evidence="6 7">
    <name type="scientific">Petrocella atlantisensis</name>
    <dbReference type="NCBI Taxonomy" id="2173034"/>
    <lineage>
        <taxon>Bacteria</taxon>
        <taxon>Bacillati</taxon>
        <taxon>Bacillota</taxon>
        <taxon>Clostridia</taxon>
        <taxon>Lachnospirales</taxon>
        <taxon>Vallitaleaceae</taxon>
        <taxon>Petrocella</taxon>
    </lineage>
</organism>
<dbReference type="Gene3D" id="2.60.120.10">
    <property type="entry name" value="Jelly Rolls"/>
    <property type="match status" value="1"/>
</dbReference>
<proteinExistence type="predicted"/>
<dbReference type="SUPFAM" id="SSF51206">
    <property type="entry name" value="cAMP-binding domain-like"/>
    <property type="match status" value="1"/>
</dbReference>
<accession>A0A3P7P3E9</accession>
<evidence type="ECO:0000256" key="1">
    <source>
        <dbReference type="ARBA" id="ARBA00023015"/>
    </source>
</evidence>